<dbReference type="InterPro" id="IPR032795">
    <property type="entry name" value="DUF3741-assoc"/>
</dbReference>
<protein>
    <recommendedName>
        <fullName evidence="6">DUF4378 domain-containing protein</fullName>
    </recommendedName>
</protein>
<sequence length="919" mass="102692">MSLAITERKPQQQRRHGGFVGIFFQLLDWNRRLAKKKLLPRKLLPPARAGKSPAKKFAADDKMPLAKLLVIDDENQGGFPSAKKPDVDFERGMRDPGLVARLMGLESIPVVAHERPRKATDSGCLGEECIREFHRIDQYLCVEDGVNRKLDSRPQKLQKTGGFLERHPIDGGREEPGASGKKKALSSSSKNKLHKPPLPAKSPRLPSGRLMKAATRILEPGLQSRSRIKSSIAYVDSSLVNAKSIDVFTSLKDSDEPFCDPVVESSMSYRRLGGTLRLEQGDEESLRPQISSSTLEMSNASCSDAGYVSLAMQDEQNRIRKTSVPVQCKTSVQDNLKDIKERNRLNTKKNVQDGSSPMLWRNQLRHNESTMLRDKVAFGSKVCSRKQARRDVNKLNGTKGSAFIRRNISNYGRVNSTYEQSSHRRTFGHNTLDRNIARKRTNIGLNDQSTDTIRSSCGNPSLGNELRTRKVLGPTSDRSVCKSCIKSSSNNENNDDFIFRNNDIVSFTFNSPARQASRSSSYKKLEKRRRTRNGCLGDICSSTLLLLDAQDRNLVSNERIILRGDELSNLLEQKIRELASMGRDKLVARESQSTSVLEDVGTAYMPERNDYDHSRCSNKIDISSGLDFSFLLIPQAKVHRHEDDAKFRPAASTLDIDNNQLSPVSIFDASFSNESCSYGSLNASSAGKLQVGLAESCRTTQSIDLDTDLLDSATSVDFRSSIMHKIQHLTCPRSCNYSTHCNELGISKSELCEARHFISNAVLLLESFTLYRPDGSIDVSPESFMLDILHAIADSLQIGPKIDASYTEVKERDQLKELLFDCIIESLDSKYGWSCTSGYMTYCKIPSLLKRAQLIGEVLKEIRGWIDLEGKFLDDLVEHGMRDSTGNWTDCGMGAFEAGMEIESSILQTLVDEMVIDFC</sequence>
<dbReference type="AlphaFoldDB" id="A0AAQ3K6J4"/>
<name>A0AAQ3K6J4_9LILI</name>
<evidence type="ECO:0000259" key="3">
    <source>
        <dbReference type="Pfam" id="PF14383"/>
    </source>
</evidence>
<gene>
    <name evidence="4" type="ORF">Cni_G11551</name>
</gene>
<evidence type="ECO:0000256" key="1">
    <source>
        <dbReference type="SAM" id="MobiDB-lite"/>
    </source>
</evidence>
<dbReference type="Proteomes" id="UP001327560">
    <property type="component" value="Chromosome 3"/>
</dbReference>
<feature type="domain" description="DUF4378" evidence="2">
    <location>
        <begin position="806"/>
        <end position="913"/>
    </location>
</feature>
<dbReference type="InterPro" id="IPR025486">
    <property type="entry name" value="DUF4378"/>
</dbReference>
<evidence type="ECO:0000259" key="2">
    <source>
        <dbReference type="Pfam" id="PF14309"/>
    </source>
</evidence>
<proteinExistence type="predicted"/>
<feature type="compositionally biased region" description="Basic and acidic residues" evidence="1">
    <location>
        <begin position="164"/>
        <end position="176"/>
    </location>
</feature>
<organism evidence="4 5">
    <name type="scientific">Canna indica</name>
    <name type="common">Indian-shot</name>
    <dbReference type="NCBI Taxonomy" id="4628"/>
    <lineage>
        <taxon>Eukaryota</taxon>
        <taxon>Viridiplantae</taxon>
        <taxon>Streptophyta</taxon>
        <taxon>Embryophyta</taxon>
        <taxon>Tracheophyta</taxon>
        <taxon>Spermatophyta</taxon>
        <taxon>Magnoliopsida</taxon>
        <taxon>Liliopsida</taxon>
        <taxon>Zingiberales</taxon>
        <taxon>Cannaceae</taxon>
        <taxon>Canna</taxon>
    </lineage>
</organism>
<evidence type="ECO:0000313" key="4">
    <source>
        <dbReference type="EMBL" id="WOL02832.1"/>
    </source>
</evidence>
<keyword evidence="5" id="KW-1185">Reference proteome</keyword>
<feature type="domain" description="DUF3741" evidence="3">
    <location>
        <begin position="90"/>
        <end position="109"/>
    </location>
</feature>
<feature type="region of interest" description="Disordered" evidence="1">
    <location>
        <begin position="152"/>
        <end position="206"/>
    </location>
</feature>
<dbReference type="Pfam" id="PF14383">
    <property type="entry name" value="VARLMGL"/>
    <property type="match status" value="1"/>
</dbReference>
<evidence type="ECO:0008006" key="6">
    <source>
        <dbReference type="Google" id="ProtNLM"/>
    </source>
</evidence>
<dbReference type="Pfam" id="PF14309">
    <property type="entry name" value="DUF4378"/>
    <property type="match status" value="1"/>
</dbReference>
<evidence type="ECO:0000313" key="5">
    <source>
        <dbReference type="Proteomes" id="UP001327560"/>
    </source>
</evidence>
<dbReference type="PANTHER" id="PTHR21726:SF61">
    <property type="entry name" value="DNAA INITIATOR-ASSOCIATING PROTEIN"/>
    <property type="match status" value="1"/>
</dbReference>
<accession>A0AAQ3K6J4</accession>
<dbReference type="EMBL" id="CP136892">
    <property type="protein sequence ID" value="WOL02832.1"/>
    <property type="molecule type" value="Genomic_DNA"/>
</dbReference>
<dbReference type="PANTHER" id="PTHR21726">
    <property type="entry name" value="PHOSPHATIDYLINOSITOL N-ACETYLGLUCOSAMINYLTRANSFERASE SUBUNIT P DOWN SYNDROME CRITICAL REGION PROTEIN 5 -RELATED"/>
    <property type="match status" value="1"/>
</dbReference>
<reference evidence="4 5" key="1">
    <citation type="submission" date="2023-10" db="EMBL/GenBank/DDBJ databases">
        <title>Chromosome-scale genome assembly provides insights into flower coloration mechanisms of Canna indica.</title>
        <authorList>
            <person name="Li C."/>
        </authorList>
    </citation>
    <scope>NUCLEOTIDE SEQUENCE [LARGE SCALE GENOMIC DNA]</scope>
    <source>
        <tissue evidence="4">Flower</tissue>
    </source>
</reference>